<sequence>MALWLPLERTGLLAKAFVTLVGATLASLAAIAVAQAEPLTNIGSGRGGVLVDLHGGTINAPIAKPAEVDASTIPAGRGSPLHTLLAEPSNAPVSSTESSAGNPGFIKIGPTRGGVIVPK</sequence>
<gene>
    <name evidence="2" type="ORF">JM93_03304</name>
</gene>
<reference evidence="2 3" key="1">
    <citation type="submission" date="2019-07" db="EMBL/GenBank/DDBJ databases">
        <title>Genomic Encyclopedia of Archaeal and Bacterial Type Strains, Phase II (KMG-II): from individual species to whole genera.</title>
        <authorList>
            <person name="Goeker M."/>
        </authorList>
    </citation>
    <scope>NUCLEOTIDE SEQUENCE [LARGE SCALE GENOMIC DNA]</scope>
    <source>
        <strain evidence="2 3">ATCC BAA-252</strain>
    </source>
</reference>
<dbReference type="EMBL" id="VLLF01000008">
    <property type="protein sequence ID" value="TWI82790.1"/>
    <property type="molecule type" value="Genomic_DNA"/>
</dbReference>
<evidence type="ECO:0000313" key="2">
    <source>
        <dbReference type="EMBL" id="TWI82790.1"/>
    </source>
</evidence>
<evidence type="ECO:0000256" key="1">
    <source>
        <dbReference type="SAM" id="MobiDB-lite"/>
    </source>
</evidence>
<organism evidence="2 3">
    <name type="scientific">Roseibium hamelinense</name>
    <dbReference type="NCBI Taxonomy" id="150831"/>
    <lineage>
        <taxon>Bacteria</taxon>
        <taxon>Pseudomonadati</taxon>
        <taxon>Pseudomonadota</taxon>
        <taxon>Alphaproteobacteria</taxon>
        <taxon>Hyphomicrobiales</taxon>
        <taxon>Stappiaceae</taxon>
        <taxon>Roseibium</taxon>
    </lineage>
</organism>
<proteinExistence type="predicted"/>
<evidence type="ECO:0000313" key="3">
    <source>
        <dbReference type="Proteomes" id="UP000320593"/>
    </source>
</evidence>
<comment type="caution">
    <text evidence="2">The sequence shown here is derived from an EMBL/GenBank/DDBJ whole genome shotgun (WGS) entry which is preliminary data.</text>
</comment>
<feature type="region of interest" description="Disordered" evidence="1">
    <location>
        <begin position="86"/>
        <end position="106"/>
    </location>
</feature>
<protein>
    <submittedName>
        <fullName evidence="2">Uncharacterized protein</fullName>
    </submittedName>
</protein>
<keyword evidence="3" id="KW-1185">Reference proteome</keyword>
<feature type="compositionally biased region" description="Polar residues" evidence="1">
    <location>
        <begin position="91"/>
        <end position="101"/>
    </location>
</feature>
<name>A0A562SQ03_9HYPH</name>
<dbReference type="Proteomes" id="UP000320593">
    <property type="component" value="Unassembled WGS sequence"/>
</dbReference>
<dbReference type="AlphaFoldDB" id="A0A562SQ03"/>
<accession>A0A562SQ03</accession>